<name>W1JCP8_9GAMM</name>
<organism evidence="2 3">
    <name type="scientific">Xenorhabdus cabanillasii JM26</name>
    <dbReference type="NCBI Taxonomy" id="1427517"/>
    <lineage>
        <taxon>Bacteria</taxon>
        <taxon>Pseudomonadati</taxon>
        <taxon>Pseudomonadota</taxon>
        <taxon>Gammaproteobacteria</taxon>
        <taxon>Enterobacterales</taxon>
        <taxon>Morganellaceae</taxon>
        <taxon>Xenorhabdus</taxon>
    </lineage>
</organism>
<feature type="transmembrane region" description="Helical" evidence="1">
    <location>
        <begin position="85"/>
        <end position="109"/>
    </location>
</feature>
<keyword evidence="1" id="KW-1133">Transmembrane helix</keyword>
<keyword evidence="1" id="KW-0472">Membrane</keyword>
<feature type="transmembrane region" description="Helical" evidence="1">
    <location>
        <begin position="12"/>
        <end position="33"/>
    </location>
</feature>
<protein>
    <submittedName>
        <fullName evidence="2">Uncharacterized protein</fullName>
    </submittedName>
</protein>
<dbReference type="Proteomes" id="UP000019197">
    <property type="component" value="Unassembled WGS sequence"/>
</dbReference>
<comment type="caution">
    <text evidence="2">The sequence shown here is derived from an EMBL/GenBank/DDBJ whole genome shotgun (WGS) entry which is preliminary data.</text>
</comment>
<gene>
    <name evidence="2" type="ORF">XCR1_940016</name>
</gene>
<dbReference type="EMBL" id="CBXE010000491">
    <property type="protein sequence ID" value="CDL87530.1"/>
    <property type="molecule type" value="Genomic_DNA"/>
</dbReference>
<accession>W1JCP8</accession>
<keyword evidence="1" id="KW-0812">Transmembrane</keyword>
<proteinExistence type="predicted"/>
<evidence type="ECO:0000256" key="1">
    <source>
        <dbReference type="SAM" id="Phobius"/>
    </source>
</evidence>
<evidence type="ECO:0000313" key="2">
    <source>
        <dbReference type="EMBL" id="CDL87530.1"/>
    </source>
</evidence>
<evidence type="ECO:0000313" key="3">
    <source>
        <dbReference type="Proteomes" id="UP000019197"/>
    </source>
</evidence>
<sequence>MAGLKIHLIPKLWNHIQMILILGNLFFLSRIMVLKKYIVMDIARLAMVIRLDMVSLNLCILRVMGAHHHSGREGYLLAGRDTQVLLLRRVILNVLILKVSMVILFVLVVDFKEVSEYI</sequence>
<reference evidence="2 3" key="1">
    <citation type="submission" date="2013-11" db="EMBL/GenBank/DDBJ databases">
        <title>Draft genome sequence and annotation of the entomopathogenic bacterium, Xenorhabdus cabanillasi strain JM26.</title>
        <authorList>
            <person name="Gualtieri M."/>
            <person name="Ogier J.C."/>
            <person name="Pages S."/>
            <person name="Givaudan A."/>
            <person name="Gaudriault S."/>
        </authorList>
    </citation>
    <scope>NUCLEOTIDE SEQUENCE [LARGE SCALE GENOMIC DNA]</scope>
    <source>
        <strain evidence="2 3">JM26</strain>
    </source>
</reference>
<dbReference type="AlphaFoldDB" id="W1JCP8"/>